<accession>A0A5S4ZMN4</accession>
<dbReference type="Pfam" id="PF25583">
    <property type="entry name" value="WCX"/>
    <property type="match status" value="1"/>
</dbReference>
<dbReference type="EMBL" id="VNHM01000023">
    <property type="protein sequence ID" value="TYO92763.1"/>
    <property type="molecule type" value="Genomic_DNA"/>
</dbReference>
<dbReference type="InterPro" id="IPR051534">
    <property type="entry name" value="CBASS_pafABC_assoc_protein"/>
</dbReference>
<evidence type="ECO:0000313" key="4">
    <source>
        <dbReference type="Proteomes" id="UP000323166"/>
    </source>
</evidence>
<dbReference type="AlphaFoldDB" id="A0A5S4ZMN4"/>
<evidence type="ECO:0000259" key="2">
    <source>
        <dbReference type="Pfam" id="PF25583"/>
    </source>
</evidence>
<dbReference type="InterPro" id="IPR057727">
    <property type="entry name" value="WCX_dom"/>
</dbReference>
<evidence type="ECO:0000259" key="1">
    <source>
        <dbReference type="Pfam" id="PF13280"/>
    </source>
</evidence>
<keyword evidence="4" id="KW-1185">Reference proteome</keyword>
<comment type="caution">
    <text evidence="3">The sequence shown here is derived from an EMBL/GenBank/DDBJ whole genome shotgun (WGS) entry which is preliminary data.</text>
</comment>
<name>A0A5S4ZMN4_9FIRM</name>
<dbReference type="Proteomes" id="UP000323166">
    <property type="component" value="Unassembled WGS sequence"/>
</dbReference>
<dbReference type="PANTHER" id="PTHR34580:SF1">
    <property type="entry name" value="PROTEIN PAFC"/>
    <property type="match status" value="1"/>
</dbReference>
<dbReference type="InterPro" id="IPR026881">
    <property type="entry name" value="WYL_dom"/>
</dbReference>
<feature type="domain" description="WYL" evidence="1">
    <location>
        <begin position="284"/>
        <end position="348"/>
    </location>
</feature>
<dbReference type="RefSeq" id="WP_166512748.1">
    <property type="nucleotide sequence ID" value="NZ_VNHM01000023.1"/>
</dbReference>
<feature type="domain" description="WCX" evidence="2">
    <location>
        <begin position="391"/>
        <end position="462"/>
    </location>
</feature>
<dbReference type="InterPro" id="IPR036390">
    <property type="entry name" value="WH_DNA-bd_sf"/>
</dbReference>
<dbReference type="PROSITE" id="PS52050">
    <property type="entry name" value="WYL"/>
    <property type="match status" value="1"/>
</dbReference>
<organism evidence="3 4">
    <name type="scientific">Desulfallas thermosapovorans DSM 6562</name>
    <dbReference type="NCBI Taxonomy" id="1121431"/>
    <lineage>
        <taxon>Bacteria</taxon>
        <taxon>Bacillati</taxon>
        <taxon>Bacillota</taxon>
        <taxon>Clostridia</taxon>
        <taxon>Eubacteriales</taxon>
        <taxon>Desulfallaceae</taxon>
        <taxon>Desulfallas</taxon>
    </lineage>
</organism>
<keyword evidence="3" id="KW-0238">DNA-binding</keyword>
<evidence type="ECO:0000313" key="3">
    <source>
        <dbReference type="EMBL" id="TYO92763.1"/>
    </source>
</evidence>
<dbReference type="PANTHER" id="PTHR34580">
    <property type="match status" value="1"/>
</dbReference>
<proteinExistence type="predicted"/>
<protein>
    <submittedName>
        <fullName evidence="3">Putative DNA-binding transcriptional regulator YafY</fullName>
    </submittedName>
</protein>
<sequence>MSREEKIRRRRLEILRILHARPDGRCAYTELAGKLGVSKRTLQLDGQKMCREELVRPCTGGLEITDHGRELCGGFSVPGDGGYLNSPLKKDDLRRAVELRLLYQAERSGSRSDGMTLEEMKRRLESMFEISGELAEGGRRGVSSDTLERDLQLMRENGLVSRDENRNWRLGHGLLPPLVLDADLAAVLMEQLQIAPGLVPMCKEMETVKEKLRAALVVANRERWLETLLRLAERVVVHGRTAPGACGGAVAGRKEGLFAGPAGETEGKTAAGREAPPGETTAKLFALLQEAASAGRAVKISYQGRCHRVVPRGIAYHWERGRWYLLAGRPGKRMERLHVFRVERIQEISPLDQYYPAPAFDLNSYLAGCWGINQGPRLPVAFSCVDTPHDPRAVERLCRELAGRKEVACTIQAAPDGRVEVRDEVEGLSEFLSWLRRYGDAVTVLSPAEVRESLCRTGLKMLQRYGEL</sequence>
<reference evidence="3 4" key="1">
    <citation type="submission" date="2019-07" db="EMBL/GenBank/DDBJ databases">
        <title>Genomic Encyclopedia of Type Strains, Phase I: the one thousand microbial genomes (KMG-I) project.</title>
        <authorList>
            <person name="Kyrpides N."/>
        </authorList>
    </citation>
    <scope>NUCLEOTIDE SEQUENCE [LARGE SCALE GENOMIC DNA]</scope>
    <source>
        <strain evidence="3 4">DSM 6562</strain>
    </source>
</reference>
<dbReference type="SUPFAM" id="SSF46785">
    <property type="entry name" value="Winged helix' DNA-binding domain"/>
    <property type="match status" value="1"/>
</dbReference>
<gene>
    <name evidence="3" type="ORF">LX24_02816</name>
</gene>
<dbReference type="Pfam" id="PF13280">
    <property type="entry name" value="WYL"/>
    <property type="match status" value="1"/>
</dbReference>
<dbReference type="GO" id="GO:0003677">
    <property type="term" value="F:DNA binding"/>
    <property type="evidence" value="ECO:0007669"/>
    <property type="project" value="UniProtKB-KW"/>
</dbReference>